<organism evidence="2 3">
    <name type="scientific">Characodon lateralis</name>
    <dbReference type="NCBI Taxonomy" id="208331"/>
    <lineage>
        <taxon>Eukaryota</taxon>
        <taxon>Metazoa</taxon>
        <taxon>Chordata</taxon>
        <taxon>Craniata</taxon>
        <taxon>Vertebrata</taxon>
        <taxon>Euteleostomi</taxon>
        <taxon>Actinopterygii</taxon>
        <taxon>Neopterygii</taxon>
        <taxon>Teleostei</taxon>
        <taxon>Neoteleostei</taxon>
        <taxon>Acanthomorphata</taxon>
        <taxon>Ovalentaria</taxon>
        <taxon>Atherinomorphae</taxon>
        <taxon>Cyprinodontiformes</taxon>
        <taxon>Goodeidae</taxon>
        <taxon>Characodon</taxon>
    </lineage>
</organism>
<name>A0ABU7CTW2_9TELE</name>
<keyword evidence="1" id="KW-1133">Transmembrane helix</keyword>
<comment type="caution">
    <text evidence="2">The sequence shown here is derived from an EMBL/GenBank/DDBJ whole genome shotgun (WGS) entry which is preliminary data.</text>
</comment>
<evidence type="ECO:0000313" key="2">
    <source>
        <dbReference type="EMBL" id="MED6264939.1"/>
    </source>
</evidence>
<feature type="transmembrane region" description="Helical" evidence="1">
    <location>
        <begin position="70"/>
        <end position="89"/>
    </location>
</feature>
<dbReference type="EMBL" id="JAHUTJ010001900">
    <property type="protein sequence ID" value="MED6264939.1"/>
    <property type="molecule type" value="Genomic_DNA"/>
</dbReference>
<accession>A0ABU7CTW2</accession>
<keyword evidence="1" id="KW-0812">Transmembrane</keyword>
<sequence length="101" mass="11444">MYKVENKTIKLCHPYFFLLFYPFSLLDPLIICLLFHLSVARFLDSISFSCYLLSCSFLSLPPLTPPPLPTFASCTIITPPSALIFLRLLNSPAQRCYSGAY</sequence>
<gene>
    <name evidence="2" type="ORF">CHARACLAT_020296</name>
</gene>
<feature type="transmembrane region" description="Helical" evidence="1">
    <location>
        <begin position="15"/>
        <end position="35"/>
    </location>
</feature>
<keyword evidence="1" id="KW-0472">Membrane</keyword>
<evidence type="ECO:0000256" key="1">
    <source>
        <dbReference type="SAM" id="Phobius"/>
    </source>
</evidence>
<protein>
    <submittedName>
        <fullName evidence="2">Uncharacterized protein</fullName>
    </submittedName>
</protein>
<reference evidence="2 3" key="1">
    <citation type="submission" date="2021-06" db="EMBL/GenBank/DDBJ databases">
        <authorList>
            <person name="Palmer J.M."/>
        </authorList>
    </citation>
    <scope>NUCLEOTIDE SEQUENCE [LARGE SCALE GENOMIC DNA]</scope>
    <source>
        <strain evidence="2 3">CL_MEX2019</strain>
        <tissue evidence="2">Muscle</tissue>
    </source>
</reference>
<proteinExistence type="predicted"/>
<evidence type="ECO:0000313" key="3">
    <source>
        <dbReference type="Proteomes" id="UP001352852"/>
    </source>
</evidence>
<keyword evidence="3" id="KW-1185">Reference proteome</keyword>
<dbReference type="Proteomes" id="UP001352852">
    <property type="component" value="Unassembled WGS sequence"/>
</dbReference>